<sequence length="120" mass="13047">MIQPFTKQIETVKYTGIIPVSIPPEATHPPKKATPNPDPTNVYEKNGCPVARNGGTENRIAIRSPTTAKTLTQKSSGISRIRTDARITFTEEIYFACLEDIRSDGIGALGLACLSRCLSK</sequence>
<name>A0A133VG26_9EURY</name>
<organism evidence="2 3">
    <name type="scientific">candidate division MSBL1 archaeon SCGC-AAA382A13</name>
    <dbReference type="NCBI Taxonomy" id="1698279"/>
    <lineage>
        <taxon>Archaea</taxon>
        <taxon>Methanobacteriati</taxon>
        <taxon>Methanobacteriota</taxon>
        <taxon>candidate division MSBL1</taxon>
    </lineage>
</organism>
<dbReference type="EMBL" id="LHYD01000015">
    <property type="protein sequence ID" value="KXB05392.1"/>
    <property type="molecule type" value="Genomic_DNA"/>
</dbReference>
<dbReference type="AlphaFoldDB" id="A0A133VG26"/>
<evidence type="ECO:0000313" key="3">
    <source>
        <dbReference type="Proteomes" id="UP000070311"/>
    </source>
</evidence>
<feature type="region of interest" description="Disordered" evidence="1">
    <location>
        <begin position="20"/>
        <end position="42"/>
    </location>
</feature>
<accession>A0A133VG26</accession>
<comment type="caution">
    <text evidence="2">The sequence shown here is derived from an EMBL/GenBank/DDBJ whole genome shotgun (WGS) entry which is preliminary data.</text>
</comment>
<protein>
    <submittedName>
        <fullName evidence="2">Uncharacterized protein</fullName>
    </submittedName>
</protein>
<proteinExistence type="predicted"/>
<evidence type="ECO:0000313" key="2">
    <source>
        <dbReference type="EMBL" id="KXB05392.1"/>
    </source>
</evidence>
<dbReference type="Proteomes" id="UP000070311">
    <property type="component" value="Unassembled WGS sequence"/>
</dbReference>
<keyword evidence="3" id="KW-1185">Reference proteome</keyword>
<evidence type="ECO:0000256" key="1">
    <source>
        <dbReference type="SAM" id="MobiDB-lite"/>
    </source>
</evidence>
<reference evidence="2 3" key="1">
    <citation type="journal article" date="2016" name="Sci. Rep.">
        <title>Metabolic traits of an uncultured archaeal lineage -MSBL1- from brine pools of the Red Sea.</title>
        <authorList>
            <person name="Mwirichia R."/>
            <person name="Alam I."/>
            <person name="Rashid M."/>
            <person name="Vinu M."/>
            <person name="Ba-Alawi W."/>
            <person name="Anthony Kamau A."/>
            <person name="Kamanda Ngugi D."/>
            <person name="Goker M."/>
            <person name="Klenk H.P."/>
            <person name="Bajic V."/>
            <person name="Stingl U."/>
        </authorList>
    </citation>
    <scope>NUCLEOTIDE SEQUENCE [LARGE SCALE GENOMIC DNA]</scope>
    <source>
        <strain evidence="2">SCGC-AAA382A13</strain>
    </source>
</reference>
<gene>
    <name evidence="2" type="ORF">AKJ50_01060</name>
</gene>